<dbReference type="AlphaFoldDB" id="A0A937AAI7"/>
<gene>
    <name evidence="7" type="ORF">JKP34_15365</name>
</gene>
<dbReference type="InterPro" id="IPR015424">
    <property type="entry name" value="PyrdxlP-dep_Trfase"/>
</dbReference>
<dbReference type="Gene3D" id="3.40.640.10">
    <property type="entry name" value="Type I PLP-dependent aspartate aminotransferase-like (Major domain)"/>
    <property type="match status" value="1"/>
</dbReference>
<name>A0A937AAI7_9BACT</name>
<comment type="cofactor">
    <cofactor evidence="1 5">
        <name>pyridoxal 5'-phosphate</name>
        <dbReference type="ChEBI" id="CHEBI:597326"/>
    </cofactor>
</comment>
<protein>
    <submittedName>
        <fullName evidence="7">Aminotransferase class I/II-fold pyridoxal phosphate-dependent enzyme</fullName>
    </submittedName>
</protein>
<comment type="pathway">
    <text evidence="2">Lipid metabolism.</text>
</comment>
<accession>A0A937AAI7</accession>
<dbReference type="EMBL" id="JAERQG010000004">
    <property type="protein sequence ID" value="MBL0766645.1"/>
    <property type="molecule type" value="Genomic_DNA"/>
</dbReference>
<organism evidence="7 8">
    <name type="scientific">Marivirga atlantica</name>
    <dbReference type="NCBI Taxonomy" id="1548457"/>
    <lineage>
        <taxon>Bacteria</taxon>
        <taxon>Pseudomonadati</taxon>
        <taxon>Bacteroidota</taxon>
        <taxon>Cytophagia</taxon>
        <taxon>Cytophagales</taxon>
        <taxon>Marivirgaceae</taxon>
        <taxon>Marivirga</taxon>
    </lineage>
</organism>
<evidence type="ECO:0000256" key="2">
    <source>
        <dbReference type="ARBA" id="ARBA00005189"/>
    </source>
</evidence>
<feature type="domain" description="Aminotransferase class I/classII large" evidence="6">
    <location>
        <begin position="99"/>
        <end position="440"/>
    </location>
</feature>
<dbReference type="InterPro" id="IPR004839">
    <property type="entry name" value="Aminotransferase_I/II_large"/>
</dbReference>
<comment type="similarity">
    <text evidence="5">Belongs to the class-II pyridoxal-phosphate-dependent aminotransferase family.</text>
</comment>
<dbReference type="Proteomes" id="UP000642920">
    <property type="component" value="Unassembled WGS sequence"/>
</dbReference>
<keyword evidence="7" id="KW-0032">Aminotransferase</keyword>
<dbReference type="RefSeq" id="WP_201923412.1">
    <property type="nucleotide sequence ID" value="NZ_JAERQG010000004.1"/>
</dbReference>
<dbReference type="PROSITE" id="PS00599">
    <property type="entry name" value="AA_TRANSFER_CLASS_2"/>
    <property type="match status" value="1"/>
</dbReference>
<dbReference type="InterPro" id="IPR015422">
    <property type="entry name" value="PyrdxlP-dep_Trfase_small"/>
</dbReference>
<keyword evidence="8" id="KW-1185">Reference proteome</keyword>
<keyword evidence="3" id="KW-0808">Transferase</keyword>
<evidence type="ECO:0000256" key="1">
    <source>
        <dbReference type="ARBA" id="ARBA00001933"/>
    </source>
</evidence>
<dbReference type="InterPro" id="IPR050087">
    <property type="entry name" value="AON_synthase_class-II"/>
</dbReference>
<dbReference type="Pfam" id="PF00155">
    <property type="entry name" value="Aminotran_1_2"/>
    <property type="match status" value="1"/>
</dbReference>
<dbReference type="SUPFAM" id="SSF53383">
    <property type="entry name" value="PLP-dependent transferases"/>
    <property type="match status" value="1"/>
</dbReference>
<evidence type="ECO:0000256" key="3">
    <source>
        <dbReference type="ARBA" id="ARBA00022679"/>
    </source>
</evidence>
<sequence length="451" mass="50566">MSDNKTFQKAYHLFEEDYLDHLFFEVSPEGDIDANKYSLYNFTGDPKLEHAEWASRIDMMNSWFTDMRRKNRFLYERQSQNGSKVLTKVKDPDTGEIREMLNFASNDYLNMTQNPEIWGRIQRESVKYGSGGAGGVPLLSGSMDIIEKLQIKIAEMKGMQSSIVYSSGYGANYGTISALIGKKDIAIYDMFAHASLIDGSRGSNKKFFQHNSPESLEKVLKSVQNDYINKLVILDGVYSMDGDIARLPEILDVAHFYGAWVLVDEAHATGVIGENGKGTLSHFNLEGKVDIVTGTLSKAVGSVGGYVTGSEKLINYLKYTSRSYMFSTSPFIPSVIASLQALELITDNKAPIDALWKNIHYVKKRLQDAGFDIGNAETAIFPIIIGDDVLVKEMTYRLHEKNIFVNPVPYPAVPRKLTRVRLSITAGFTKEQLKYTMDTIVEIGKELKIIS</sequence>
<dbReference type="GO" id="GO:0030170">
    <property type="term" value="F:pyridoxal phosphate binding"/>
    <property type="evidence" value="ECO:0007669"/>
    <property type="project" value="InterPro"/>
</dbReference>
<dbReference type="GO" id="GO:0008483">
    <property type="term" value="F:transaminase activity"/>
    <property type="evidence" value="ECO:0007669"/>
    <property type="project" value="UniProtKB-KW"/>
</dbReference>
<dbReference type="InterPro" id="IPR001917">
    <property type="entry name" value="Aminotrans_II_pyridoxalP_BS"/>
</dbReference>
<keyword evidence="4 5" id="KW-0663">Pyridoxal phosphate</keyword>
<dbReference type="CDD" id="cd06454">
    <property type="entry name" value="KBL_like"/>
    <property type="match status" value="1"/>
</dbReference>
<evidence type="ECO:0000259" key="6">
    <source>
        <dbReference type="Pfam" id="PF00155"/>
    </source>
</evidence>
<evidence type="ECO:0000313" key="8">
    <source>
        <dbReference type="Proteomes" id="UP000642920"/>
    </source>
</evidence>
<reference evidence="7" key="1">
    <citation type="submission" date="2021-01" db="EMBL/GenBank/DDBJ databases">
        <title>Marivirga sp. nov., isolated from intertidal surface sediments.</title>
        <authorList>
            <person name="Zhang M."/>
        </authorList>
    </citation>
    <scope>NUCLEOTIDE SEQUENCE</scope>
    <source>
        <strain evidence="7">SM1354</strain>
    </source>
</reference>
<evidence type="ECO:0000313" key="7">
    <source>
        <dbReference type="EMBL" id="MBL0766645.1"/>
    </source>
</evidence>
<proteinExistence type="inferred from homology"/>
<dbReference type="InterPro" id="IPR015421">
    <property type="entry name" value="PyrdxlP-dep_Trfase_major"/>
</dbReference>
<comment type="caution">
    <text evidence="7">The sequence shown here is derived from an EMBL/GenBank/DDBJ whole genome shotgun (WGS) entry which is preliminary data.</text>
</comment>
<evidence type="ECO:0000256" key="5">
    <source>
        <dbReference type="RuleBase" id="RU003693"/>
    </source>
</evidence>
<evidence type="ECO:0000256" key="4">
    <source>
        <dbReference type="ARBA" id="ARBA00022898"/>
    </source>
</evidence>
<dbReference type="Gene3D" id="3.90.1150.10">
    <property type="entry name" value="Aspartate Aminotransferase, domain 1"/>
    <property type="match status" value="1"/>
</dbReference>
<dbReference type="PANTHER" id="PTHR13693">
    <property type="entry name" value="CLASS II AMINOTRANSFERASE/8-AMINO-7-OXONONANOATE SYNTHASE"/>
    <property type="match status" value="1"/>
</dbReference>